<gene>
    <name evidence="1" type="ORF">ES288_A07G070000v1</name>
</gene>
<keyword evidence="2" id="KW-1185">Reference proteome</keyword>
<sequence length="117" mass="14209">MTENKDKNHYDLFVPENILSPNHRRELRIRISFNSRDKNGMHRNAVFLNNVKNCGQVLTKNKHLDSDKKKLIKLKFFLWPNYRLEDLACMNRCWFNTNNGSHFSMIRIRMYPRLKIR</sequence>
<dbReference type="AlphaFoldDB" id="A0A5D2FUH9"/>
<organism evidence="1 2">
    <name type="scientific">Gossypium darwinii</name>
    <name type="common">Darwin's cotton</name>
    <name type="synonym">Gossypium barbadense var. darwinii</name>
    <dbReference type="NCBI Taxonomy" id="34276"/>
    <lineage>
        <taxon>Eukaryota</taxon>
        <taxon>Viridiplantae</taxon>
        <taxon>Streptophyta</taxon>
        <taxon>Embryophyta</taxon>
        <taxon>Tracheophyta</taxon>
        <taxon>Spermatophyta</taxon>
        <taxon>Magnoliopsida</taxon>
        <taxon>eudicotyledons</taxon>
        <taxon>Gunneridae</taxon>
        <taxon>Pentapetalae</taxon>
        <taxon>rosids</taxon>
        <taxon>malvids</taxon>
        <taxon>Malvales</taxon>
        <taxon>Malvaceae</taxon>
        <taxon>Malvoideae</taxon>
        <taxon>Gossypium</taxon>
    </lineage>
</organism>
<name>A0A5D2FUH9_GOSDA</name>
<evidence type="ECO:0000313" key="1">
    <source>
        <dbReference type="EMBL" id="TYH09113.1"/>
    </source>
</evidence>
<reference evidence="1 2" key="1">
    <citation type="submission" date="2019-06" db="EMBL/GenBank/DDBJ databases">
        <title>WGS assembly of Gossypium darwinii.</title>
        <authorList>
            <person name="Chen Z.J."/>
            <person name="Sreedasyam A."/>
            <person name="Ando A."/>
            <person name="Song Q."/>
            <person name="De L."/>
            <person name="Hulse-Kemp A."/>
            <person name="Ding M."/>
            <person name="Ye W."/>
            <person name="Kirkbride R."/>
            <person name="Jenkins J."/>
            <person name="Plott C."/>
            <person name="Lovell J."/>
            <person name="Lin Y.-M."/>
            <person name="Vaughn R."/>
            <person name="Liu B."/>
            <person name="Li W."/>
            <person name="Simpson S."/>
            <person name="Scheffler B."/>
            <person name="Saski C."/>
            <person name="Grover C."/>
            <person name="Hu G."/>
            <person name="Conover J."/>
            <person name="Carlson J."/>
            <person name="Shu S."/>
            <person name="Boston L."/>
            <person name="Williams M."/>
            <person name="Peterson D."/>
            <person name="Mcgee K."/>
            <person name="Jones D."/>
            <person name="Wendel J."/>
            <person name="Stelly D."/>
            <person name="Grimwood J."/>
            <person name="Schmutz J."/>
        </authorList>
    </citation>
    <scope>NUCLEOTIDE SEQUENCE [LARGE SCALE GENOMIC DNA]</scope>
    <source>
        <strain evidence="1">1808015.09</strain>
    </source>
</reference>
<accession>A0A5D2FUH9</accession>
<proteinExistence type="predicted"/>
<protein>
    <submittedName>
        <fullName evidence="1">Uncharacterized protein</fullName>
    </submittedName>
</protein>
<dbReference type="Proteomes" id="UP000323506">
    <property type="component" value="Chromosome A07"/>
</dbReference>
<evidence type="ECO:0000313" key="2">
    <source>
        <dbReference type="Proteomes" id="UP000323506"/>
    </source>
</evidence>
<dbReference type="EMBL" id="CM017694">
    <property type="protein sequence ID" value="TYH09113.1"/>
    <property type="molecule type" value="Genomic_DNA"/>
</dbReference>